<comment type="caution">
    <text evidence="10">The sequence shown here is derived from an EMBL/GenBank/DDBJ whole genome shotgun (WGS) entry which is preliminary data.</text>
</comment>
<sequence length="447" mass="48855">MLIDSIKMGFSDLKKRKFRTILTAFSIAIGTMLLIVMFGLGEGVQKIYEDNVKKMESFKIITVVNREPGKEVKDSDGNLSFEEGKDKKIDKDTLENINKIDGVKGIVAETSSQITEAKIGDKVGKKATIIGRDVNYTIFSEAAINKVKNSNKKNNKDNNEPIIAGKNLEKGDINSVLVGEKYLEKMGIKDYDSLIGKEIELVVDLPKVEGSINKEPFIIKAKIAGIINGDYEESYKIIGSVELVSKFQEYYTGEKDYFNKNGYSSLSVECNTLEDVKKVNDEINTKLVYGTFASTDRSEDMNKIFSVVKGIFVAAGIIVLLVSAIGVVNTMTMTVYEKTKSIGIMKAQGASRGHINVMFLAQSGVLGFLGGILGSILAVVAAKGLDKFVIEQLAKKGAADSIEKLFYTPIWAILASIGFSILVCLIAGIVPAKRAGKLNPVDSLRYE</sequence>
<evidence type="ECO:0000313" key="10">
    <source>
        <dbReference type="EMBL" id="MBU5590185.1"/>
    </source>
</evidence>
<keyword evidence="4 7" id="KW-1133">Transmembrane helix</keyword>
<evidence type="ECO:0000256" key="3">
    <source>
        <dbReference type="ARBA" id="ARBA00022692"/>
    </source>
</evidence>
<proteinExistence type="inferred from homology"/>
<feature type="domain" description="MacB-like periplasmic core" evidence="9">
    <location>
        <begin position="20"/>
        <end position="284"/>
    </location>
</feature>
<dbReference type="InterPro" id="IPR003838">
    <property type="entry name" value="ABC3_permease_C"/>
</dbReference>
<comment type="subcellular location">
    <subcellularLocation>
        <location evidence="1">Cell membrane</location>
        <topology evidence="1">Multi-pass membrane protein</topology>
    </subcellularLocation>
</comment>
<feature type="domain" description="ABC3 transporter permease C-terminal" evidence="8">
    <location>
        <begin position="315"/>
        <end position="440"/>
    </location>
</feature>
<comment type="similarity">
    <text evidence="6">Belongs to the ABC-4 integral membrane protein family.</text>
</comment>
<feature type="transmembrane region" description="Helical" evidence="7">
    <location>
        <begin position="21"/>
        <end position="41"/>
    </location>
</feature>
<dbReference type="PANTHER" id="PTHR30572:SF4">
    <property type="entry name" value="ABC TRANSPORTER PERMEASE YTRF"/>
    <property type="match status" value="1"/>
</dbReference>
<feature type="transmembrane region" description="Helical" evidence="7">
    <location>
        <begin position="311"/>
        <end position="336"/>
    </location>
</feature>
<protein>
    <submittedName>
        <fullName evidence="10">ABC transporter permease</fullName>
    </submittedName>
</protein>
<feature type="transmembrane region" description="Helical" evidence="7">
    <location>
        <begin position="410"/>
        <end position="430"/>
    </location>
</feature>
<reference evidence="10 11" key="1">
    <citation type="submission" date="2021-06" db="EMBL/GenBank/DDBJ databases">
        <authorList>
            <person name="Sun Q."/>
            <person name="Li D."/>
        </authorList>
    </citation>
    <scope>NUCLEOTIDE SEQUENCE [LARGE SCALE GENOMIC DNA]</scope>
    <source>
        <strain evidence="10 11">MSJ-4</strain>
    </source>
</reference>
<keyword evidence="2" id="KW-1003">Cell membrane</keyword>
<evidence type="ECO:0000256" key="7">
    <source>
        <dbReference type="SAM" id="Phobius"/>
    </source>
</evidence>
<evidence type="ECO:0000256" key="5">
    <source>
        <dbReference type="ARBA" id="ARBA00023136"/>
    </source>
</evidence>
<gene>
    <name evidence="10" type="ORF">KQI89_00245</name>
</gene>
<accession>A0ABS6EVP5</accession>
<dbReference type="InterPro" id="IPR050250">
    <property type="entry name" value="Macrolide_Exporter_MacB"/>
</dbReference>
<name>A0ABS6EVP5_9CLOT</name>
<evidence type="ECO:0000256" key="2">
    <source>
        <dbReference type="ARBA" id="ARBA00022475"/>
    </source>
</evidence>
<evidence type="ECO:0000256" key="4">
    <source>
        <dbReference type="ARBA" id="ARBA00022989"/>
    </source>
</evidence>
<evidence type="ECO:0000256" key="6">
    <source>
        <dbReference type="ARBA" id="ARBA00038076"/>
    </source>
</evidence>
<keyword evidence="3 7" id="KW-0812">Transmembrane</keyword>
<evidence type="ECO:0000259" key="9">
    <source>
        <dbReference type="Pfam" id="PF12704"/>
    </source>
</evidence>
<organism evidence="10 11">
    <name type="scientific">Clostridium simiarum</name>
    <dbReference type="NCBI Taxonomy" id="2841506"/>
    <lineage>
        <taxon>Bacteria</taxon>
        <taxon>Bacillati</taxon>
        <taxon>Bacillota</taxon>
        <taxon>Clostridia</taxon>
        <taxon>Eubacteriales</taxon>
        <taxon>Clostridiaceae</taxon>
        <taxon>Clostridium</taxon>
    </lineage>
</organism>
<dbReference type="Proteomes" id="UP000736583">
    <property type="component" value="Unassembled WGS sequence"/>
</dbReference>
<feature type="transmembrane region" description="Helical" evidence="7">
    <location>
        <begin position="357"/>
        <end position="382"/>
    </location>
</feature>
<dbReference type="Pfam" id="PF02687">
    <property type="entry name" value="FtsX"/>
    <property type="match status" value="1"/>
</dbReference>
<keyword evidence="11" id="KW-1185">Reference proteome</keyword>
<evidence type="ECO:0000256" key="1">
    <source>
        <dbReference type="ARBA" id="ARBA00004651"/>
    </source>
</evidence>
<dbReference type="PANTHER" id="PTHR30572">
    <property type="entry name" value="MEMBRANE COMPONENT OF TRANSPORTER-RELATED"/>
    <property type="match status" value="1"/>
</dbReference>
<dbReference type="Pfam" id="PF12704">
    <property type="entry name" value="MacB_PCD"/>
    <property type="match status" value="1"/>
</dbReference>
<evidence type="ECO:0000259" key="8">
    <source>
        <dbReference type="Pfam" id="PF02687"/>
    </source>
</evidence>
<keyword evidence="5 7" id="KW-0472">Membrane</keyword>
<dbReference type="InterPro" id="IPR025857">
    <property type="entry name" value="MacB_PCD"/>
</dbReference>
<evidence type="ECO:0000313" key="11">
    <source>
        <dbReference type="Proteomes" id="UP000736583"/>
    </source>
</evidence>
<dbReference type="EMBL" id="JAHLQL010000001">
    <property type="protein sequence ID" value="MBU5590185.1"/>
    <property type="molecule type" value="Genomic_DNA"/>
</dbReference>
<dbReference type="RefSeq" id="WP_216455442.1">
    <property type="nucleotide sequence ID" value="NZ_JAHLQL010000001.1"/>
</dbReference>